<feature type="region of interest" description="Disordered" evidence="8">
    <location>
        <begin position="105"/>
        <end position="215"/>
    </location>
</feature>
<feature type="compositionally biased region" description="Basic and acidic residues" evidence="8">
    <location>
        <begin position="142"/>
        <end position="154"/>
    </location>
</feature>
<feature type="region of interest" description="Disordered" evidence="8">
    <location>
        <begin position="1"/>
        <end position="22"/>
    </location>
</feature>
<dbReference type="GO" id="GO:0005730">
    <property type="term" value="C:nucleolus"/>
    <property type="evidence" value="ECO:0007669"/>
    <property type="project" value="UniProtKB-SubCell"/>
</dbReference>
<feature type="coiled-coil region" evidence="7">
    <location>
        <begin position="31"/>
        <end position="83"/>
    </location>
</feature>
<sequence>DGKTAAQSRPRPGSVSFSEESRREFLTGFHKRKVERRKKATDEIKQKLKEEQRRVKVERHKEYVKMFQERKEALEEAEELDQLVTSQLESVQYDHPNHTVTVTTISDIDLTGGRLGLGSEQPEAARKQPPPQSNVEEGEEPSTEKENPLPRKLSEPIISKKISSLTSALHSTSVKKTKGKKVKNVTDENKKVVKGKTSKSQRRRRTGRPGGEKCH</sequence>
<comment type="subcellular location">
    <subcellularLocation>
        <location evidence="1">Nucleus</location>
        <location evidence="1">Nucleolus</location>
    </subcellularLocation>
</comment>
<evidence type="ECO:0000256" key="6">
    <source>
        <dbReference type="ARBA" id="ARBA00023242"/>
    </source>
</evidence>
<dbReference type="AlphaFoldDB" id="A0A4W3HF95"/>
<dbReference type="GeneTree" id="ENSGT00390000015973"/>
<reference evidence="9" key="4">
    <citation type="submission" date="2025-08" db="UniProtKB">
        <authorList>
            <consortium name="Ensembl"/>
        </authorList>
    </citation>
    <scope>IDENTIFICATION</scope>
</reference>
<dbReference type="Ensembl" id="ENSCMIT00000014329.1">
    <property type="protein sequence ID" value="ENSCMIP00000014025.1"/>
    <property type="gene ID" value="ENSCMIG00000006983.1"/>
</dbReference>
<gene>
    <name evidence="9" type="primary">nol12</name>
</gene>
<dbReference type="STRING" id="7868.ENSCMIP00000014025"/>
<keyword evidence="6" id="KW-0539">Nucleus</keyword>
<reference evidence="10" key="1">
    <citation type="journal article" date="2006" name="Science">
        <title>Ancient noncoding elements conserved in the human genome.</title>
        <authorList>
            <person name="Venkatesh B."/>
            <person name="Kirkness E.F."/>
            <person name="Loh Y.H."/>
            <person name="Halpern A.L."/>
            <person name="Lee A.P."/>
            <person name="Johnson J."/>
            <person name="Dandona N."/>
            <person name="Viswanathan L.D."/>
            <person name="Tay A."/>
            <person name="Venter J.C."/>
            <person name="Strausberg R.L."/>
            <person name="Brenner S."/>
        </authorList>
    </citation>
    <scope>NUCLEOTIDE SEQUENCE [LARGE SCALE GENOMIC DNA]</scope>
</reference>
<dbReference type="InterPro" id="IPR019186">
    <property type="entry name" value="Nucleolar_protein_12"/>
</dbReference>
<dbReference type="Pfam" id="PF09805">
    <property type="entry name" value="Nop25"/>
    <property type="match status" value="1"/>
</dbReference>
<evidence type="ECO:0000256" key="3">
    <source>
        <dbReference type="ARBA" id="ARBA00015520"/>
    </source>
</evidence>
<evidence type="ECO:0000256" key="5">
    <source>
        <dbReference type="ARBA" id="ARBA00023054"/>
    </source>
</evidence>
<reference evidence="10" key="2">
    <citation type="journal article" date="2007" name="PLoS Biol.">
        <title>Survey sequencing and comparative analysis of the elephant shark (Callorhinchus milii) genome.</title>
        <authorList>
            <person name="Venkatesh B."/>
            <person name="Kirkness E.F."/>
            <person name="Loh Y.H."/>
            <person name="Halpern A.L."/>
            <person name="Lee A.P."/>
            <person name="Johnson J."/>
            <person name="Dandona N."/>
            <person name="Viswanathan L.D."/>
            <person name="Tay A."/>
            <person name="Venter J.C."/>
            <person name="Strausberg R.L."/>
            <person name="Brenner S."/>
        </authorList>
    </citation>
    <scope>NUCLEOTIDE SEQUENCE [LARGE SCALE GENOMIC DNA]</scope>
</reference>
<accession>A0A4W3HF95</accession>
<reference evidence="10" key="3">
    <citation type="journal article" date="2014" name="Nature">
        <title>Elephant shark genome provides unique insights into gnathostome evolution.</title>
        <authorList>
            <consortium name="International Elephant Shark Genome Sequencing Consortium"/>
            <person name="Venkatesh B."/>
            <person name="Lee A.P."/>
            <person name="Ravi V."/>
            <person name="Maurya A.K."/>
            <person name="Lian M.M."/>
            <person name="Swann J.B."/>
            <person name="Ohta Y."/>
            <person name="Flajnik M.F."/>
            <person name="Sutoh Y."/>
            <person name="Kasahara M."/>
            <person name="Hoon S."/>
            <person name="Gangu V."/>
            <person name="Roy S.W."/>
            <person name="Irimia M."/>
            <person name="Korzh V."/>
            <person name="Kondrychyn I."/>
            <person name="Lim Z.W."/>
            <person name="Tay B.H."/>
            <person name="Tohari S."/>
            <person name="Kong K.W."/>
            <person name="Ho S."/>
            <person name="Lorente-Galdos B."/>
            <person name="Quilez J."/>
            <person name="Marques-Bonet T."/>
            <person name="Raney B.J."/>
            <person name="Ingham P.W."/>
            <person name="Tay A."/>
            <person name="Hillier L.W."/>
            <person name="Minx P."/>
            <person name="Boehm T."/>
            <person name="Wilson R.K."/>
            <person name="Brenner S."/>
            <person name="Warren W.C."/>
        </authorList>
    </citation>
    <scope>NUCLEOTIDE SEQUENCE [LARGE SCALE GENOMIC DNA]</scope>
</reference>
<dbReference type="PANTHER" id="PTHR14577">
    <property type="entry name" value="NUCLEOLAR PROTEIN 12"/>
    <property type="match status" value="1"/>
</dbReference>
<keyword evidence="4" id="KW-0699">rRNA-binding</keyword>
<keyword evidence="10" id="KW-1185">Reference proteome</keyword>
<evidence type="ECO:0000256" key="7">
    <source>
        <dbReference type="SAM" id="Coils"/>
    </source>
</evidence>
<name>A0A4W3HF95_CALMI</name>
<evidence type="ECO:0000256" key="4">
    <source>
        <dbReference type="ARBA" id="ARBA00022730"/>
    </source>
</evidence>
<evidence type="ECO:0000256" key="1">
    <source>
        <dbReference type="ARBA" id="ARBA00004604"/>
    </source>
</evidence>
<evidence type="ECO:0000313" key="10">
    <source>
        <dbReference type="Proteomes" id="UP000314986"/>
    </source>
</evidence>
<proteinExistence type="inferred from homology"/>
<protein>
    <recommendedName>
        <fullName evidence="3">Nucleolar protein 12</fullName>
    </recommendedName>
</protein>
<organism evidence="9 10">
    <name type="scientific">Callorhinchus milii</name>
    <name type="common">Ghost shark</name>
    <dbReference type="NCBI Taxonomy" id="7868"/>
    <lineage>
        <taxon>Eukaryota</taxon>
        <taxon>Metazoa</taxon>
        <taxon>Chordata</taxon>
        <taxon>Craniata</taxon>
        <taxon>Vertebrata</taxon>
        <taxon>Chondrichthyes</taxon>
        <taxon>Holocephali</taxon>
        <taxon>Chimaeriformes</taxon>
        <taxon>Callorhinchidae</taxon>
        <taxon>Callorhinchus</taxon>
    </lineage>
</organism>
<evidence type="ECO:0000256" key="2">
    <source>
        <dbReference type="ARBA" id="ARBA00007175"/>
    </source>
</evidence>
<reference evidence="9" key="5">
    <citation type="submission" date="2025-09" db="UniProtKB">
        <authorList>
            <consortium name="Ensembl"/>
        </authorList>
    </citation>
    <scope>IDENTIFICATION</scope>
</reference>
<comment type="similarity">
    <text evidence="2">Belongs to the RRP17 family.</text>
</comment>
<dbReference type="PANTHER" id="PTHR14577:SF0">
    <property type="entry name" value="NUCLEOLAR PROTEIN 12"/>
    <property type="match status" value="1"/>
</dbReference>
<keyword evidence="4" id="KW-0694">RNA-binding</keyword>
<feature type="compositionally biased region" description="Basic residues" evidence="8">
    <location>
        <begin position="173"/>
        <end position="183"/>
    </location>
</feature>
<feature type="compositionally biased region" description="Polar residues" evidence="8">
    <location>
        <begin position="161"/>
        <end position="171"/>
    </location>
</feature>
<evidence type="ECO:0000313" key="9">
    <source>
        <dbReference type="Ensembl" id="ENSCMIP00000014025.1"/>
    </source>
</evidence>
<dbReference type="OMA" id="LHMHSRK"/>
<evidence type="ECO:0000256" key="8">
    <source>
        <dbReference type="SAM" id="MobiDB-lite"/>
    </source>
</evidence>
<dbReference type="InParanoid" id="A0A4W3HF95"/>
<keyword evidence="5 7" id="KW-0175">Coiled coil</keyword>
<feature type="compositionally biased region" description="Basic residues" evidence="8">
    <location>
        <begin position="192"/>
        <end position="207"/>
    </location>
</feature>
<dbReference type="GO" id="GO:0019843">
    <property type="term" value="F:rRNA binding"/>
    <property type="evidence" value="ECO:0007669"/>
    <property type="project" value="UniProtKB-KW"/>
</dbReference>
<dbReference type="Proteomes" id="UP000314986">
    <property type="component" value="Unassembled WGS sequence"/>
</dbReference>